<dbReference type="InterPro" id="IPR003615">
    <property type="entry name" value="HNH_nuc"/>
</dbReference>
<dbReference type="EMBL" id="WVUH01000189">
    <property type="protein sequence ID" value="MBO4208347.1"/>
    <property type="molecule type" value="Genomic_DNA"/>
</dbReference>
<proteinExistence type="predicted"/>
<dbReference type="PIRSF" id="PIRSF030850">
    <property type="entry name" value="UCP030850"/>
    <property type="match status" value="1"/>
</dbReference>
<organism evidence="3 4">
    <name type="scientific">Micromonospora echinofusca</name>
    <dbReference type="NCBI Taxonomy" id="47858"/>
    <lineage>
        <taxon>Bacteria</taxon>
        <taxon>Bacillati</taxon>
        <taxon>Actinomycetota</taxon>
        <taxon>Actinomycetes</taxon>
        <taxon>Micromonosporales</taxon>
        <taxon>Micromonosporaceae</taxon>
        <taxon>Micromonospora</taxon>
    </lineage>
</organism>
<keyword evidence="3" id="KW-0378">Hydrolase</keyword>
<dbReference type="InterPro" id="IPR058813">
    <property type="entry name" value="DNA-SBD_ScoMcrA"/>
</dbReference>
<dbReference type="Pfam" id="PF13391">
    <property type="entry name" value="HNH_2"/>
    <property type="match status" value="1"/>
</dbReference>
<feature type="domain" description="ScoMcrA-like DNA sulfur-binding" evidence="2">
    <location>
        <begin position="3"/>
        <end position="147"/>
    </location>
</feature>
<accession>A0ABS3VUY3</accession>
<reference evidence="3 4" key="1">
    <citation type="submission" date="2019-12" db="EMBL/GenBank/DDBJ databases">
        <title>Whole genome sequencing of endophytic Actinobacterium Micromonospora sp. MPMI6T.</title>
        <authorList>
            <person name="Evv R."/>
            <person name="Podile A.R."/>
        </authorList>
    </citation>
    <scope>NUCLEOTIDE SEQUENCE [LARGE SCALE GENOMIC DNA]</scope>
    <source>
        <strain evidence="3 4">MPMI6</strain>
    </source>
</reference>
<dbReference type="CDD" id="cd00085">
    <property type="entry name" value="HNHc"/>
    <property type="match status" value="1"/>
</dbReference>
<keyword evidence="4" id="KW-1185">Reference proteome</keyword>
<sequence>MSDRLLSLRLHQQHGRRAPHKPLLVLLALGRLANHGTSELPWSTARERLGELIAEFGPGSRTGRAQSAAYPFTRLRSDGVWTLSRDVPMDKIAPLAADDVVGRLDLTIETALHRDPALLWSTARALVDAHFPPTIAPDVLTATGLDAEEVLRAAGTLAGPTDRRRRNAAWRMDVLTAWDRQCAFCGYDGQLDGASVGVEAAHVRWFAFDGPDSLDNGLALCVLHHKLFDFGALGIGDDLRISVSATFTARTPAGQALYDLHGRALRPRPGTPAPAPEHVDWHRREVFKGRPLAA</sequence>
<keyword evidence="3" id="KW-0255">Endonuclease</keyword>
<gene>
    <name evidence="3" type="ORF">GSF22_20385</name>
</gene>
<protein>
    <submittedName>
        <fullName evidence="3">Restriction endonuclease</fullName>
    </submittedName>
</protein>
<dbReference type="NCBIfam" id="NF045808">
    <property type="entry name" value="PT-DNA_restrict"/>
    <property type="match status" value="1"/>
</dbReference>
<dbReference type="GO" id="GO:0004519">
    <property type="term" value="F:endonuclease activity"/>
    <property type="evidence" value="ECO:0007669"/>
    <property type="project" value="UniProtKB-KW"/>
</dbReference>
<evidence type="ECO:0000259" key="2">
    <source>
        <dbReference type="Pfam" id="PF26340"/>
    </source>
</evidence>
<keyword evidence="3" id="KW-0540">Nuclease</keyword>
<evidence type="ECO:0000313" key="3">
    <source>
        <dbReference type="EMBL" id="MBO4208347.1"/>
    </source>
</evidence>
<evidence type="ECO:0000259" key="1">
    <source>
        <dbReference type="Pfam" id="PF13391"/>
    </source>
</evidence>
<dbReference type="InterPro" id="IPR011396">
    <property type="entry name" value="PT_DNA_restrict"/>
</dbReference>
<comment type="caution">
    <text evidence="3">The sequence shown here is derived from an EMBL/GenBank/DDBJ whole genome shotgun (WGS) entry which is preliminary data.</text>
</comment>
<feature type="domain" description="HNH nuclease" evidence="1">
    <location>
        <begin position="182"/>
        <end position="235"/>
    </location>
</feature>
<name>A0ABS3VUY3_MICEH</name>
<dbReference type="Proteomes" id="UP000823521">
    <property type="component" value="Unassembled WGS sequence"/>
</dbReference>
<dbReference type="Pfam" id="PF26340">
    <property type="entry name" value="DNA-SBD_ScoMcrA"/>
    <property type="match status" value="1"/>
</dbReference>
<evidence type="ECO:0000313" key="4">
    <source>
        <dbReference type="Proteomes" id="UP000823521"/>
    </source>
</evidence>